<keyword evidence="9" id="KW-0762">Sugar transport</keyword>
<feature type="transmembrane region" description="Helical" evidence="7">
    <location>
        <begin position="111"/>
        <end position="133"/>
    </location>
</feature>
<dbReference type="InterPro" id="IPR035906">
    <property type="entry name" value="MetI-like_sf"/>
</dbReference>
<feature type="transmembrane region" description="Helical" evidence="7">
    <location>
        <begin position="145"/>
        <end position="165"/>
    </location>
</feature>
<feature type="domain" description="ABC transmembrane type-1" evidence="8">
    <location>
        <begin position="93"/>
        <end position="272"/>
    </location>
</feature>
<protein>
    <submittedName>
        <fullName evidence="9">Multiple sugar transport system permease protein</fullName>
    </submittedName>
</protein>
<dbReference type="CDD" id="cd06261">
    <property type="entry name" value="TM_PBP2"/>
    <property type="match status" value="1"/>
</dbReference>
<evidence type="ECO:0000313" key="10">
    <source>
        <dbReference type="Proteomes" id="UP000295689"/>
    </source>
</evidence>
<reference evidence="9 10" key="1">
    <citation type="journal article" date="2015" name="Stand. Genomic Sci.">
        <title>Genomic Encyclopedia of Bacterial and Archaeal Type Strains, Phase III: the genomes of soil and plant-associated and newly described type strains.</title>
        <authorList>
            <person name="Whitman W.B."/>
            <person name="Woyke T."/>
            <person name="Klenk H.P."/>
            <person name="Zhou Y."/>
            <person name="Lilburn T.G."/>
            <person name="Beck B.J."/>
            <person name="De Vos P."/>
            <person name="Vandamme P."/>
            <person name="Eisen J.A."/>
            <person name="Garrity G."/>
            <person name="Hugenholtz P."/>
            <person name="Kyrpides N.C."/>
        </authorList>
    </citation>
    <scope>NUCLEOTIDE SEQUENCE [LARGE SCALE GENOMIC DNA]</scope>
    <source>
        <strain evidence="9 10">CV53</strain>
    </source>
</reference>
<evidence type="ECO:0000256" key="2">
    <source>
        <dbReference type="ARBA" id="ARBA00022448"/>
    </source>
</evidence>
<comment type="subcellular location">
    <subcellularLocation>
        <location evidence="1">Cell membrane</location>
        <topology evidence="1">Multi-pass membrane protein</topology>
    </subcellularLocation>
</comment>
<dbReference type="Proteomes" id="UP000295689">
    <property type="component" value="Unassembled WGS sequence"/>
</dbReference>
<name>A0A4R2B5J3_9BACI</name>
<evidence type="ECO:0000256" key="6">
    <source>
        <dbReference type="ARBA" id="ARBA00023136"/>
    </source>
</evidence>
<feature type="transmembrane region" description="Helical" evidence="7">
    <location>
        <begin position="242"/>
        <end position="264"/>
    </location>
</feature>
<dbReference type="SUPFAM" id="SSF161098">
    <property type="entry name" value="MetI-like"/>
    <property type="match status" value="1"/>
</dbReference>
<dbReference type="RefSeq" id="WP_132010593.1">
    <property type="nucleotide sequence ID" value="NZ_JABUHM010000014.1"/>
</dbReference>
<evidence type="ECO:0000256" key="1">
    <source>
        <dbReference type="ARBA" id="ARBA00004651"/>
    </source>
</evidence>
<proteinExistence type="predicted"/>
<dbReference type="Gene3D" id="1.10.3720.10">
    <property type="entry name" value="MetI-like"/>
    <property type="match status" value="1"/>
</dbReference>
<feature type="transmembrane region" description="Helical" evidence="7">
    <location>
        <begin position="186"/>
        <end position="211"/>
    </location>
</feature>
<accession>A0A4R2B5J3</accession>
<keyword evidence="10" id="KW-1185">Reference proteome</keyword>
<dbReference type="PANTHER" id="PTHR32243">
    <property type="entry name" value="MALTOSE TRANSPORT SYSTEM PERMEASE-RELATED"/>
    <property type="match status" value="1"/>
</dbReference>
<dbReference type="InterPro" id="IPR050901">
    <property type="entry name" value="BP-dep_ABC_trans_perm"/>
</dbReference>
<keyword evidence="5 7" id="KW-1133">Transmembrane helix</keyword>
<evidence type="ECO:0000256" key="7">
    <source>
        <dbReference type="SAM" id="Phobius"/>
    </source>
</evidence>
<evidence type="ECO:0000313" key="9">
    <source>
        <dbReference type="EMBL" id="TCN21463.1"/>
    </source>
</evidence>
<dbReference type="PANTHER" id="PTHR32243:SF18">
    <property type="entry name" value="INNER MEMBRANE ABC TRANSPORTER PERMEASE PROTEIN YCJP"/>
    <property type="match status" value="1"/>
</dbReference>
<dbReference type="AlphaFoldDB" id="A0A4R2B5J3"/>
<evidence type="ECO:0000259" key="8">
    <source>
        <dbReference type="Pfam" id="PF00528"/>
    </source>
</evidence>
<comment type="caution">
    <text evidence="9">The sequence shown here is derived from an EMBL/GenBank/DDBJ whole genome shotgun (WGS) entry which is preliminary data.</text>
</comment>
<keyword evidence="6 7" id="KW-0472">Membrane</keyword>
<dbReference type="InterPro" id="IPR000515">
    <property type="entry name" value="MetI-like"/>
</dbReference>
<keyword evidence="3" id="KW-1003">Cell membrane</keyword>
<evidence type="ECO:0000256" key="5">
    <source>
        <dbReference type="ARBA" id="ARBA00022989"/>
    </source>
</evidence>
<organism evidence="9 10">
    <name type="scientific">Mesobacillus foraminis</name>
    <dbReference type="NCBI Taxonomy" id="279826"/>
    <lineage>
        <taxon>Bacteria</taxon>
        <taxon>Bacillati</taxon>
        <taxon>Bacillota</taxon>
        <taxon>Bacilli</taxon>
        <taxon>Bacillales</taxon>
        <taxon>Bacillaceae</taxon>
        <taxon>Mesobacillus</taxon>
    </lineage>
</organism>
<sequence>MNRKSQQKFDRLFTLNIPILAMLIFTLFPLYWTINTAFKQEGEIVQRPLSYLPVSPTIDNFVTAWTNVGFSTYFKNSLLVGVCTVLIVLVLSTLSGYALSRYKFKGKRPFLLMLLCTQFIPRSMLIIPLFIIFKNMGLISNPLSLIITYAAVEIPFTTVLMNGFISNVPRELEEAAMIDGCNRLQAIRHVIFPLLIPGIVATSVFTFIYTWNEFLLALMLTNQQGRFTLPVGLSYMMGEFNINYGALAAGSVIALIPAIILFAYAQKHLVNGMGGAVKG</sequence>
<evidence type="ECO:0000256" key="4">
    <source>
        <dbReference type="ARBA" id="ARBA00022692"/>
    </source>
</evidence>
<feature type="transmembrane region" description="Helical" evidence="7">
    <location>
        <begin position="12"/>
        <end position="32"/>
    </location>
</feature>
<dbReference type="Pfam" id="PF00528">
    <property type="entry name" value="BPD_transp_1"/>
    <property type="match status" value="1"/>
</dbReference>
<dbReference type="GO" id="GO:0055085">
    <property type="term" value="P:transmembrane transport"/>
    <property type="evidence" value="ECO:0007669"/>
    <property type="project" value="InterPro"/>
</dbReference>
<keyword evidence="2" id="KW-0813">Transport</keyword>
<dbReference type="GO" id="GO:0005886">
    <property type="term" value="C:plasma membrane"/>
    <property type="evidence" value="ECO:0007669"/>
    <property type="project" value="UniProtKB-SubCell"/>
</dbReference>
<feature type="transmembrane region" description="Helical" evidence="7">
    <location>
        <begin position="78"/>
        <end position="99"/>
    </location>
</feature>
<dbReference type="EMBL" id="SLVV01000012">
    <property type="protein sequence ID" value="TCN21463.1"/>
    <property type="molecule type" value="Genomic_DNA"/>
</dbReference>
<evidence type="ECO:0000256" key="3">
    <source>
        <dbReference type="ARBA" id="ARBA00022475"/>
    </source>
</evidence>
<keyword evidence="4 7" id="KW-0812">Transmembrane</keyword>
<gene>
    <name evidence="9" type="ORF">EV146_112146</name>
</gene>